<organism evidence="3 4">
    <name type="scientific">Reichenbachiella carrageenanivorans</name>
    <dbReference type="NCBI Taxonomy" id="2979869"/>
    <lineage>
        <taxon>Bacteria</taxon>
        <taxon>Pseudomonadati</taxon>
        <taxon>Bacteroidota</taxon>
        <taxon>Cytophagia</taxon>
        <taxon>Cytophagales</taxon>
        <taxon>Reichenbachiellaceae</taxon>
        <taxon>Reichenbachiella</taxon>
    </lineage>
</organism>
<dbReference type="Proteomes" id="UP001062165">
    <property type="component" value="Chromosome"/>
</dbReference>
<sequence>MKRKLLFLSLGLISVWQVQSQPAGSVYASRIHTAIIIDGQLNEPAWQKTMPKSLDYFYGVEQPSDRQQTEVKLLWDDENVYISFYCKDKYLTARERTRNGKTFFDDCAEVFITPASGIGRMHFGFEVNLYKTPNDFIYVSQFIDGKSGVVKSYNPAYELGVYYQGTLNNNEDVDMGWSMEMALPLQLFHNPKTFVKAEIGAKWTVMIVRQDRNEVSGTRRTSSVMFPLEDSVANIHTPSNFGWLKFVE</sequence>
<feature type="signal peptide" evidence="1">
    <location>
        <begin position="1"/>
        <end position="20"/>
    </location>
</feature>
<feature type="domain" description="Carbohydrate-binding" evidence="2">
    <location>
        <begin position="37"/>
        <end position="245"/>
    </location>
</feature>
<dbReference type="SUPFAM" id="SSF49344">
    <property type="entry name" value="CBD9-like"/>
    <property type="match status" value="1"/>
</dbReference>
<dbReference type="EMBL" id="CP106735">
    <property type="protein sequence ID" value="UXX79064.1"/>
    <property type="molecule type" value="Genomic_DNA"/>
</dbReference>
<protein>
    <submittedName>
        <fullName evidence="3">Carbohydrate-binding family 9-like protein</fullName>
    </submittedName>
</protein>
<dbReference type="Pfam" id="PF06452">
    <property type="entry name" value="CBM9_1"/>
    <property type="match status" value="1"/>
</dbReference>
<evidence type="ECO:0000313" key="3">
    <source>
        <dbReference type="EMBL" id="UXX79064.1"/>
    </source>
</evidence>
<dbReference type="CDD" id="cd09620">
    <property type="entry name" value="CBM9_like_3"/>
    <property type="match status" value="1"/>
</dbReference>
<reference evidence="3" key="1">
    <citation type="submission" date="2022-10" db="EMBL/GenBank/DDBJ databases">
        <title>Comparative genomics and taxonomic characterization of three novel marine species of genus Reichenbachiella exhibiting antioxidant and polysaccharide degradation activities.</title>
        <authorList>
            <person name="Muhammad N."/>
            <person name="Lee Y.-J."/>
            <person name="Ko J."/>
            <person name="Kim S.-G."/>
        </authorList>
    </citation>
    <scope>NUCLEOTIDE SEQUENCE</scope>
    <source>
        <strain evidence="3">Wsw4-B4</strain>
    </source>
</reference>
<gene>
    <name evidence="3" type="ORF">N7E81_17050</name>
</gene>
<keyword evidence="4" id="KW-1185">Reference proteome</keyword>
<evidence type="ECO:0000259" key="2">
    <source>
        <dbReference type="Pfam" id="PF06452"/>
    </source>
</evidence>
<proteinExistence type="predicted"/>
<feature type="chain" id="PRO_5047312452" evidence="1">
    <location>
        <begin position="21"/>
        <end position="248"/>
    </location>
</feature>
<accession>A0ABY6CYR0</accession>
<evidence type="ECO:0000313" key="4">
    <source>
        <dbReference type="Proteomes" id="UP001062165"/>
    </source>
</evidence>
<dbReference type="RefSeq" id="WP_263050807.1">
    <property type="nucleotide sequence ID" value="NZ_CP106735.1"/>
</dbReference>
<dbReference type="Gene3D" id="2.60.40.1190">
    <property type="match status" value="1"/>
</dbReference>
<name>A0ABY6CYR0_9BACT</name>
<dbReference type="InterPro" id="IPR010502">
    <property type="entry name" value="Carb-bd_dom_fam9"/>
</dbReference>
<keyword evidence="1" id="KW-0732">Signal</keyword>
<evidence type="ECO:0000256" key="1">
    <source>
        <dbReference type="SAM" id="SignalP"/>
    </source>
</evidence>